<dbReference type="Proteomes" id="UP000887565">
    <property type="component" value="Unplaced"/>
</dbReference>
<organism evidence="1 2">
    <name type="scientific">Romanomermis culicivorax</name>
    <name type="common">Nematode worm</name>
    <dbReference type="NCBI Taxonomy" id="13658"/>
    <lineage>
        <taxon>Eukaryota</taxon>
        <taxon>Metazoa</taxon>
        <taxon>Ecdysozoa</taxon>
        <taxon>Nematoda</taxon>
        <taxon>Enoplea</taxon>
        <taxon>Dorylaimia</taxon>
        <taxon>Mermithida</taxon>
        <taxon>Mermithoidea</taxon>
        <taxon>Mermithidae</taxon>
        <taxon>Romanomermis</taxon>
    </lineage>
</organism>
<accession>A0A915HIC7</accession>
<name>A0A915HIC7_ROMCU</name>
<keyword evidence="1" id="KW-1185">Reference proteome</keyword>
<proteinExistence type="predicted"/>
<dbReference type="WBParaSite" id="nRc.2.0.1.t01340-RA">
    <property type="protein sequence ID" value="nRc.2.0.1.t01340-RA"/>
    <property type="gene ID" value="nRc.2.0.1.g01340"/>
</dbReference>
<sequence>MQGSSTIGNLMDTVTLHEKLSGMSIEHKVESLRNRVLTEDLYCLIHLEICRVFIVHIEKIAMLFIQQLLYIQTSVVY</sequence>
<evidence type="ECO:0000313" key="1">
    <source>
        <dbReference type="Proteomes" id="UP000887565"/>
    </source>
</evidence>
<evidence type="ECO:0000313" key="2">
    <source>
        <dbReference type="WBParaSite" id="nRc.2.0.1.t01340-RA"/>
    </source>
</evidence>
<dbReference type="AlphaFoldDB" id="A0A915HIC7"/>
<protein>
    <submittedName>
        <fullName evidence="2">Uncharacterized protein</fullName>
    </submittedName>
</protein>
<reference evidence="2" key="1">
    <citation type="submission" date="2022-11" db="UniProtKB">
        <authorList>
            <consortium name="WormBaseParasite"/>
        </authorList>
    </citation>
    <scope>IDENTIFICATION</scope>
</reference>